<dbReference type="PANTHER" id="PTHR32552:SF81">
    <property type="entry name" value="TONB-DEPENDENT OUTER MEMBRANE RECEPTOR"/>
    <property type="match status" value="1"/>
</dbReference>
<dbReference type="InterPro" id="IPR000531">
    <property type="entry name" value="Beta-barrel_TonB"/>
</dbReference>
<keyword evidence="3 11" id="KW-1134">Transmembrane beta strand</keyword>
<evidence type="ECO:0000256" key="7">
    <source>
        <dbReference type="ARBA" id="ARBA00023065"/>
    </source>
</evidence>
<dbReference type="eggNOG" id="COG4771">
    <property type="taxonomic scope" value="Bacteria"/>
</dbReference>
<name>A0A081RCF6_SPHCR</name>
<evidence type="ECO:0000256" key="9">
    <source>
        <dbReference type="ARBA" id="ARBA00023136"/>
    </source>
</evidence>
<evidence type="ECO:0000256" key="2">
    <source>
        <dbReference type="ARBA" id="ARBA00022448"/>
    </source>
</evidence>
<evidence type="ECO:0000256" key="6">
    <source>
        <dbReference type="ARBA" id="ARBA00023004"/>
    </source>
</evidence>
<feature type="domain" description="TonB-dependent receptor plug" evidence="14">
    <location>
        <begin position="46"/>
        <end position="155"/>
    </location>
</feature>
<evidence type="ECO:0000313" key="15">
    <source>
        <dbReference type="EMBL" id="KEQ52879.1"/>
    </source>
</evidence>
<dbReference type="SUPFAM" id="SSF56935">
    <property type="entry name" value="Porins"/>
    <property type="match status" value="1"/>
</dbReference>
<dbReference type="Pfam" id="PF07715">
    <property type="entry name" value="Plug"/>
    <property type="match status" value="1"/>
</dbReference>
<comment type="subcellular location">
    <subcellularLocation>
        <location evidence="1 11">Cell outer membrane</location>
        <topology evidence="1 11">Multi-pass membrane protein</topology>
    </subcellularLocation>
</comment>
<protein>
    <submittedName>
        <fullName evidence="15">TonB-dependent receptor</fullName>
    </submittedName>
</protein>
<evidence type="ECO:0000259" key="14">
    <source>
        <dbReference type="Pfam" id="PF07715"/>
    </source>
</evidence>
<dbReference type="PROSITE" id="PS52016">
    <property type="entry name" value="TONB_DEPENDENT_REC_3"/>
    <property type="match status" value="1"/>
</dbReference>
<evidence type="ECO:0000313" key="16">
    <source>
        <dbReference type="Proteomes" id="UP000028411"/>
    </source>
</evidence>
<evidence type="ECO:0000256" key="12">
    <source>
        <dbReference type="RuleBase" id="RU003357"/>
    </source>
</evidence>
<sequence>MRAVRAGPAIWRLERQPLEVPTPPRAPLAISLQDIVVTGRKRDERLSDVPIAISVIQPDMAGEMAARRSVHDELASAEGAFTTNLGPGRDRIFLRGVADSAFNGSTQSTVNIYLDDARVSYATPDPDLRLLDIDRVELLRGPQGTLYGSGALGGIVRIIPNKPDLQNWSGMAAIEGSQVAHGGLGGAIEAVINAPLISGRLGFRLAAYGDQVGGWIHDQAREASDVNRSRRFGARAILGWQIADAWRADVGLTTQWLNVRDSQYAFRGLERSTARAEPHDNDFLAATVAVRGKLGALDLTSSTAYVTHEFSSIYDATSRASALGLAAPLGFEEHRLLTLATHEIRLSDSVSRRPWVTGATILQAENTLQDSYLPPASPNIRLLSQHNDSLEAALFGEVTQPLGKNWSATIGARAYLSRVDNEQDGQTARRARKQGITPSLTLSWRPLDHGVVWLRYASAVRPGGINTDGDSSARSFQSDDLKSLELGWRLTLADGRLRLNGSLFGLRWENVQSDTLGMDSLVRTINAGRARNVGAELSAALRFEPFQVEGNLTVQRGRLYRPSPAANALGDDNRLPVLPDYAGGLKLTYARPVGDAMLGGFVSARYTGSARLSFDPSLDRPMGDFWVSDVGAELSRGNWKAGLTVANLFDQREDSFGYGNPFTLRTIDQRTPMQPRTLTLRLQKHF</sequence>
<accession>A0A081RCF6</accession>
<evidence type="ECO:0000256" key="11">
    <source>
        <dbReference type="PROSITE-ProRule" id="PRU01360"/>
    </source>
</evidence>
<keyword evidence="10 11" id="KW-0998">Cell outer membrane</keyword>
<keyword evidence="9 11" id="KW-0472">Membrane</keyword>
<keyword evidence="7" id="KW-0406">Ion transport</keyword>
<dbReference type="GO" id="GO:0009279">
    <property type="term" value="C:cell outer membrane"/>
    <property type="evidence" value="ECO:0007669"/>
    <property type="project" value="UniProtKB-SubCell"/>
</dbReference>
<comment type="similarity">
    <text evidence="11 12">Belongs to the TonB-dependent receptor family.</text>
</comment>
<dbReference type="InterPro" id="IPR036942">
    <property type="entry name" value="Beta-barrel_TonB_sf"/>
</dbReference>
<evidence type="ECO:0000256" key="4">
    <source>
        <dbReference type="ARBA" id="ARBA00022496"/>
    </source>
</evidence>
<dbReference type="Proteomes" id="UP000028411">
    <property type="component" value="Unassembled WGS sequence"/>
</dbReference>
<evidence type="ECO:0000256" key="1">
    <source>
        <dbReference type="ARBA" id="ARBA00004571"/>
    </source>
</evidence>
<evidence type="ECO:0000256" key="8">
    <source>
        <dbReference type="ARBA" id="ARBA00023077"/>
    </source>
</evidence>
<keyword evidence="8 12" id="KW-0798">TonB box</keyword>
<keyword evidence="6" id="KW-0408">Iron</keyword>
<proteinExistence type="inferred from homology"/>
<keyword evidence="2 11" id="KW-0813">Transport</keyword>
<evidence type="ECO:0000256" key="10">
    <source>
        <dbReference type="ARBA" id="ARBA00023237"/>
    </source>
</evidence>
<evidence type="ECO:0000259" key="13">
    <source>
        <dbReference type="Pfam" id="PF00593"/>
    </source>
</evidence>
<dbReference type="InterPro" id="IPR039426">
    <property type="entry name" value="TonB-dep_rcpt-like"/>
</dbReference>
<feature type="domain" description="TonB-dependent receptor-like beta-barrel" evidence="13">
    <location>
        <begin position="203"/>
        <end position="648"/>
    </location>
</feature>
<dbReference type="EMBL" id="JFHR01000032">
    <property type="protein sequence ID" value="KEQ52879.1"/>
    <property type="molecule type" value="Genomic_DNA"/>
</dbReference>
<dbReference type="AlphaFoldDB" id="A0A081RCF6"/>
<keyword evidence="4" id="KW-0410">Iron transport</keyword>
<gene>
    <name evidence="15" type="ORF">BV95_02790</name>
</gene>
<keyword evidence="15" id="KW-0675">Receptor</keyword>
<reference evidence="15 16" key="1">
    <citation type="submission" date="2014-02" db="EMBL/GenBank/DDBJ databases">
        <title>Whole genome sequence of Sphingobium chlorophenolicum NBRC 16172.</title>
        <authorList>
            <person name="Gan H.M."/>
            <person name="Gan H.Y."/>
            <person name="Chew T.H."/>
            <person name="Savka M.A."/>
        </authorList>
    </citation>
    <scope>NUCLEOTIDE SEQUENCE [LARGE SCALE GENOMIC DNA]</scope>
    <source>
        <strain evidence="15 16">NBRC 16172</strain>
    </source>
</reference>
<organism evidence="15 16">
    <name type="scientific">Sphingobium chlorophenolicum</name>
    <dbReference type="NCBI Taxonomy" id="46429"/>
    <lineage>
        <taxon>Bacteria</taxon>
        <taxon>Pseudomonadati</taxon>
        <taxon>Pseudomonadota</taxon>
        <taxon>Alphaproteobacteria</taxon>
        <taxon>Sphingomonadales</taxon>
        <taxon>Sphingomonadaceae</taxon>
        <taxon>Sphingobium</taxon>
    </lineage>
</organism>
<evidence type="ECO:0000256" key="5">
    <source>
        <dbReference type="ARBA" id="ARBA00022692"/>
    </source>
</evidence>
<dbReference type="PATRIC" id="fig|46429.4.peg.2762"/>
<dbReference type="GO" id="GO:0006826">
    <property type="term" value="P:iron ion transport"/>
    <property type="evidence" value="ECO:0007669"/>
    <property type="project" value="UniProtKB-KW"/>
</dbReference>
<dbReference type="PANTHER" id="PTHR32552">
    <property type="entry name" value="FERRICHROME IRON RECEPTOR-RELATED"/>
    <property type="match status" value="1"/>
</dbReference>
<evidence type="ECO:0000256" key="3">
    <source>
        <dbReference type="ARBA" id="ARBA00022452"/>
    </source>
</evidence>
<dbReference type="Pfam" id="PF00593">
    <property type="entry name" value="TonB_dep_Rec_b-barrel"/>
    <property type="match status" value="1"/>
</dbReference>
<keyword evidence="5 11" id="KW-0812">Transmembrane</keyword>
<dbReference type="Gene3D" id="2.40.170.20">
    <property type="entry name" value="TonB-dependent receptor, beta-barrel domain"/>
    <property type="match status" value="1"/>
</dbReference>
<dbReference type="InterPro" id="IPR012910">
    <property type="entry name" value="Plug_dom"/>
</dbReference>
<comment type="caution">
    <text evidence="15">The sequence shown here is derived from an EMBL/GenBank/DDBJ whole genome shotgun (WGS) entry which is preliminary data.</text>
</comment>